<protein>
    <recommendedName>
        <fullName evidence="4">Transposase</fullName>
    </recommendedName>
</protein>
<proteinExistence type="predicted"/>
<evidence type="ECO:0000313" key="3">
    <source>
        <dbReference type="Proteomes" id="UP000996601"/>
    </source>
</evidence>
<comment type="caution">
    <text evidence="2">The sequence shown here is derived from an EMBL/GenBank/DDBJ whole genome shotgun (WGS) entry which is preliminary data.</text>
</comment>
<reference evidence="2" key="1">
    <citation type="submission" date="2021-07" db="EMBL/GenBank/DDBJ databases">
        <title>Shinella sp. nov., a novel member of the genus Shinella from water.</title>
        <authorList>
            <person name="Deng Y."/>
        </authorList>
    </citation>
    <scope>NUCLEOTIDE SEQUENCE</scope>
    <source>
        <strain evidence="2">CPCC 100929</strain>
    </source>
</reference>
<feature type="compositionally biased region" description="Basic and acidic residues" evidence="1">
    <location>
        <begin position="11"/>
        <end position="22"/>
    </location>
</feature>
<evidence type="ECO:0000256" key="1">
    <source>
        <dbReference type="SAM" id="MobiDB-lite"/>
    </source>
</evidence>
<name>A0ABT1RD65_9HYPH</name>
<dbReference type="EMBL" id="WHSB02000010">
    <property type="protein sequence ID" value="MCQ4633087.1"/>
    <property type="molecule type" value="Genomic_DNA"/>
</dbReference>
<sequence length="68" mass="7866">MRQKKKPLARKPAETPDADFRNTRKRRNSWEPQVIVPQQVDLPLRQPERDEVVVPAAPNGRSLINGRL</sequence>
<keyword evidence="3" id="KW-1185">Reference proteome</keyword>
<dbReference type="RefSeq" id="WP_256119712.1">
    <property type="nucleotide sequence ID" value="NZ_WHSB02000010.1"/>
</dbReference>
<evidence type="ECO:0000313" key="2">
    <source>
        <dbReference type="EMBL" id="MCQ4633087.1"/>
    </source>
</evidence>
<evidence type="ECO:0008006" key="4">
    <source>
        <dbReference type="Google" id="ProtNLM"/>
    </source>
</evidence>
<organism evidence="2 3">
    <name type="scientific">Shinella lacus</name>
    <dbReference type="NCBI Taxonomy" id="2654216"/>
    <lineage>
        <taxon>Bacteria</taxon>
        <taxon>Pseudomonadati</taxon>
        <taxon>Pseudomonadota</taxon>
        <taxon>Alphaproteobacteria</taxon>
        <taxon>Hyphomicrobiales</taxon>
        <taxon>Rhizobiaceae</taxon>
        <taxon>Shinella</taxon>
    </lineage>
</organism>
<gene>
    <name evidence="2" type="ORF">GB927_023810</name>
</gene>
<feature type="region of interest" description="Disordered" evidence="1">
    <location>
        <begin position="1"/>
        <end position="34"/>
    </location>
</feature>
<dbReference type="Proteomes" id="UP000996601">
    <property type="component" value="Unassembled WGS sequence"/>
</dbReference>
<accession>A0ABT1RD65</accession>